<dbReference type="Proteomes" id="UP000650833">
    <property type="component" value="Unassembled WGS sequence"/>
</dbReference>
<dbReference type="Pfam" id="PF00657">
    <property type="entry name" value="Lipase_GDSL"/>
    <property type="match status" value="1"/>
</dbReference>
<dbReference type="InterPro" id="IPR001087">
    <property type="entry name" value="GDSL"/>
</dbReference>
<sequence length="353" mass="39459">MVNKKTIFSFITFYISHAVSLNVTTIQNCPYLTPRSSPPVGVSDLRIDDIKIIGALGDSILAGFGMKNVPEGPLGLKDANALTEFRGLNYIMGADAEAVSIANFMKHYNPYLLGPSTKTHPLNSVSGIVSSVSHYPQTDNLNAAISGAMAVNLELELDYLLEQLNGPFKHAKDDWKMINIHIGSNEMCYSCDSKYFNLTTPDRYSIEIENAVQRIKESVPNVLVNLLGMFRFSVINQMAKDNPQYCNNTDILRPCACYTHNNIQQMDNLMEEYNIKLQAIAQKYAPLPGSTFGVAYTPFLIDFKTFPITGFSNIDCFHPSVIAHQWMAKSIWNQMFNKIKPSGMNFSYSEQVT</sequence>
<keyword evidence="1" id="KW-0732">Signal</keyword>
<dbReference type="PANTHER" id="PTHR21325:SF31">
    <property type="entry name" value="GH22081P-RELATED"/>
    <property type="match status" value="1"/>
</dbReference>
<reference evidence="2" key="1">
    <citation type="submission" date="2020-12" db="EMBL/GenBank/DDBJ databases">
        <title>Metabolic potential, ecology and presence of endohyphal bacteria is reflected in genomic diversity of Mucoromycotina.</title>
        <authorList>
            <person name="Muszewska A."/>
            <person name="Okrasinska A."/>
            <person name="Steczkiewicz K."/>
            <person name="Drgas O."/>
            <person name="Orlowska M."/>
            <person name="Perlinska-Lenart U."/>
            <person name="Aleksandrzak-Piekarczyk T."/>
            <person name="Szatraj K."/>
            <person name="Zielenkiewicz U."/>
            <person name="Pilsyk S."/>
            <person name="Malc E."/>
            <person name="Mieczkowski P."/>
            <person name="Kruszewska J.S."/>
            <person name="Biernat P."/>
            <person name="Pawlowska J."/>
        </authorList>
    </citation>
    <scope>NUCLEOTIDE SEQUENCE</scope>
    <source>
        <strain evidence="2">CBS 226.32</strain>
    </source>
</reference>
<dbReference type="GO" id="GO:0004620">
    <property type="term" value="F:phospholipase activity"/>
    <property type="evidence" value="ECO:0007669"/>
    <property type="project" value="InterPro"/>
</dbReference>
<protein>
    <submittedName>
        <fullName evidence="2">Uncharacterized protein</fullName>
    </submittedName>
</protein>
<dbReference type="AlphaFoldDB" id="A0A8H7VDT9"/>
<dbReference type="GO" id="GO:0006644">
    <property type="term" value="P:phospholipid metabolic process"/>
    <property type="evidence" value="ECO:0007669"/>
    <property type="project" value="TreeGrafter"/>
</dbReference>
<evidence type="ECO:0000256" key="1">
    <source>
        <dbReference type="SAM" id="SignalP"/>
    </source>
</evidence>
<keyword evidence="3" id="KW-1185">Reference proteome</keyword>
<dbReference type="InterPro" id="IPR036514">
    <property type="entry name" value="SGNH_hydro_sf"/>
</dbReference>
<proteinExistence type="predicted"/>
<dbReference type="EMBL" id="JAEPRC010000045">
    <property type="protein sequence ID" value="KAG2212828.1"/>
    <property type="molecule type" value="Genomic_DNA"/>
</dbReference>
<evidence type="ECO:0000313" key="2">
    <source>
        <dbReference type="EMBL" id="KAG2212828.1"/>
    </source>
</evidence>
<feature type="signal peptide" evidence="1">
    <location>
        <begin position="1"/>
        <end position="18"/>
    </location>
</feature>
<dbReference type="InterPro" id="IPR038885">
    <property type="entry name" value="PLB1"/>
</dbReference>
<accession>A0A8H7VDT9</accession>
<feature type="chain" id="PRO_5034288756" evidence="1">
    <location>
        <begin position="19"/>
        <end position="353"/>
    </location>
</feature>
<name>A0A8H7VDT9_9FUNG</name>
<dbReference type="OrthoDB" id="10265800at2759"/>
<evidence type="ECO:0000313" key="3">
    <source>
        <dbReference type="Proteomes" id="UP000650833"/>
    </source>
</evidence>
<organism evidence="2 3">
    <name type="scientific">Mucor plumbeus</name>
    <dbReference type="NCBI Taxonomy" id="97098"/>
    <lineage>
        <taxon>Eukaryota</taxon>
        <taxon>Fungi</taxon>
        <taxon>Fungi incertae sedis</taxon>
        <taxon>Mucoromycota</taxon>
        <taxon>Mucoromycotina</taxon>
        <taxon>Mucoromycetes</taxon>
        <taxon>Mucorales</taxon>
        <taxon>Mucorineae</taxon>
        <taxon>Mucoraceae</taxon>
        <taxon>Mucor</taxon>
    </lineage>
</organism>
<comment type="caution">
    <text evidence="2">The sequence shown here is derived from an EMBL/GenBank/DDBJ whole genome shotgun (WGS) entry which is preliminary data.</text>
</comment>
<dbReference type="SUPFAM" id="SSF52266">
    <property type="entry name" value="SGNH hydrolase"/>
    <property type="match status" value="1"/>
</dbReference>
<dbReference type="Gene3D" id="3.40.50.1110">
    <property type="entry name" value="SGNH hydrolase"/>
    <property type="match status" value="1"/>
</dbReference>
<gene>
    <name evidence="2" type="ORF">INT46_008489</name>
</gene>
<dbReference type="PANTHER" id="PTHR21325">
    <property type="entry name" value="PHOSPHOLIPASE B, PLB1"/>
    <property type="match status" value="1"/>
</dbReference>